<proteinExistence type="inferred from homology"/>
<accession>A0ABS7L392</accession>
<name>A0ABS7L392_CLOSR</name>
<evidence type="ECO:0000256" key="7">
    <source>
        <dbReference type="SAM" id="Phobius"/>
    </source>
</evidence>
<evidence type="ECO:0000256" key="6">
    <source>
        <dbReference type="ARBA" id="ARBA00023136"/>
    </source>
</evidence>
<comment type="similarity">
    <text evidence="2">Belongs to the DedA family.</text>
</comment>
<dbReference type="PANTHER" id="PTHR42709">
    <property type="entry name" value="ALKALINE PHOSPHATASE LIKE PROTEIN"/>
    <property type="match status" value="1"/>
</dbReference>
<dbReference type="PANTHER" id="PTHR42709:SF6">
    <property type="entry name" value="UNDECAPRENYL PHOSPHATE TRANSPORTER A"/>
    <property type="match status" value="1"/>
</dbReference>
<sequence>MSEIIDWLITFTESMGYIGILIVVALEYACFPMSSEILLPLIGMLVYKGELNYLLVVITSILAGIIGSTICYFVGFIGGGPLLNYSKLKFPKTRRVINSLNRWFNIYGKIAVLIARVVPITRTYVSILAGAQKLNYLTFIAYSSIGIAFWNTVLILIGYFLGDNFELITILLKKYSNIIVLLIIIIIFIRHKIKNKKRRVIAKL</sequence>
<reference evidence="9 10" key="1">
    <citation type="journal article" date="2021" name="Cell Host Microbe">
        <title>in vivo commensal control of Clostridioides difficile virulence.</title>
        <authorList>
            <person name="Girinathan B.P."/>
            <person name="Dibenedetto N."/>
            <person name="Worley J.N."/>
            <person name="Peltier J."/>
            <person name="Arrieta-Ortiz M.L."/>
            <person name="Rupa Christinal Immanuel S."/>
            <person name="Lavin R."/>
            <person name="Delaney M.L."/>
            <person name="Cummins C."/>
            <person name="Hoffmann M."/>
            <person name="Luo Y."/>
            <person name="Gonzalez-Escalona N."/>
            <person name="Allard M."/>
            <person name="Onderdonk A.B."/>
            <person name="Gerber G.K."/>
            <person name="Sonenshein A.L."/>
            <person name="Baliga N."/>
            <person name="Dupuy B."/>
            <person name="Bry L."/>
        </authorList>
    </citation>
    <scope>NUCLEOTIDE SEQUENCE [LARGE SCALE GENOMIC DNA]</scope>
    <source>
        <strain evidence="9 10">DSM 599</strain>
    </source>
</reference>
<comment type="subcellular location">
    <subcellularLocation>
        <location evidence="1">Cell membrane</location>
        <topology evidence="1">Multi-pass membrane protein</topology>
    </subcellularLocation>
</comment>
<dbReference type="InterPro" id="IPR051311">
    <property type="entry name" value="DedA_domain"/>
</dbReference>
<organism evidence="9 10">
    <name type="scientific">Clostridium sardiniense</name>
    <name type="common">Clostridium absonum</name>
    <dbReference type="NCBI Taxonomy" id="29369"/>
    <lineage>
        <taxon>Bacteria</taxon>
        <taxon>Bacillati</taxon>
        <taxon>Bacillota</taxon>
        <taxon>Clostridia</taxon>
        <taxon>Eubacteriales</taxon>
        <taxon>Clostridiaceae</taxon>
        <taxon>Clostridium</taxon>
    </lineage>
</organism>
<dbReference type="EMBL" id="JAIKTU010000024">
    <property type="protein sequence ID" value="MBY0757392.1"/>
    <property type="molecule type" value="Genomic_DNA"/>
</dbReference>
<keyword evidence="4 7" id="KW-0812">Transmembrane</keyword>
<dbReference type="Pfam" id="PF09335">
    <property type="entry name" value="VTT_dom"/>
    <property type="match status" value="1"/>
</dbReference>
<gene>
    <name evidence="9" type="ORF">K5V21_18365</name>
</gene>
<dbReference type="RefSeq" id="WP_221862508.1">
    <property type="nucleotide sequence ID" value="NZ_JAIKTU010000024.1"/>
</dbReference>
<feature type="transmembrane region" description="Helical" evidence="7">
    <location>
        <begin position="137"/>
        <end position="161"/>
    </location>
</feature>
<evidence type="ECO:0000256" key="2">
    <source>
        <dbReference type="ARBA" id="ARBA00010792"/>
    </source>
</evidence>
<evidence type="ECO:0000256" key="4">
    <source>
        <dbReference type="ARBA" id="ARBA00022692"/>
    </source>
</evidence>
<keyword evidence="10" id="KW-1185">Reference proteome</keyword>
<feature type="transmembrane region" description="Helical" evidence="7">
    <location>
        <begin position="15"/>
        <end position="39"/>
    </location>
</feature>
<evidence type="ECO:0000259" key="8">
    <source>
        <dbReference type="Pfam" id="PF09335"/>
    </source>
</evidence>
<dbReference type="InterPro" id="IPR032816">
    <property type="entry name" value="VTT_dom"/>
</dbReference>
<keyword evidence="3" id="KW-1003">Cell membrane</keyword>
<comment type="caution">
    <text evidence="9">The sequence shown here is derived from an EMBL/GenBank/DDBJ whole genome shotgun (WGS) entry which is preliminary data.</text>
</comment>
<evidence type="ECO:0000256" key="5">
    <source>
        <dbReference type="ARBA" id="ARBA00022989"/>
    </source>
</evidence>
<evidence type="ECO:0000313" key="9">
    <source>
        <dbReference type="EMBL" id="MBY0757392.1"/>
    </source>
</evidence>
<protein>
    <submittedName>
        <fullName evidence="9">DedA family protein</fullName>
    </submittedName>
</protein>
<evidence type="ECO:0000313" key="10">
    <source>
        <dbReference type="Proteomes" id="UP001299068"/>
    </source>
</evidence>
<feature type="transmembrane region" description="Helical" evidence="7">
    <location>
        <begin position="167"/>
        <end position="189"/>
    </location>
</feature>
<feature type="transmembrane region" description="Helical" evidence="7">
    <location>
        <begin position="103"/>
        <end position="125"/>
    </location>
</feature>
<evidence type="ECO:0000256" key="1">
    <source>
        <dbReference type="ARBA" id="ARBA00004651"/>
    </source>
</evidence>
<keyword evidence="5 7" id="KW-1133">Transmembrane helix</keyword>
<dbReference type="Proteomes" id="UP001299068">
    <property type="component" value="Unassembled WGS sequence"/>
</dbReference>
<feature type="transmembrane region" description="Helical" evidence="7">
    <location>
        <begin position="51"/>
        <end position="83"/>
    </location>
</feature>
<feature type="domain" description="VTT" evidence="8">
    <location>
        <begin position="35"/>
        <end position="159"/>
    </location>
</feature>
<keyword evidence="6 7" id="KW-0472">Membrane</keyword>
<evidence type="ECO:0000256" key="3">
    <source>
        <dbReference type="ARBA" id="ARBA00022475"/>
    </source>
</evidence>